<organism evidence="4 5">
    <name type="scientific">Microbispora oryzae</name>
    <dbReference type="NCBI Taxonomy" id="2806554"/>
    <lineage>
        <taxon>Bacteria</taxon>
        <taxon>Bacillati</taxon>
        <taxon>Actinomycetota</taxon>
        <taxon>Actinomycetes</taxon>
        <taxon>Streptosporangiales</taxon>
        <taxon>Streptosporangiaceae</taxon>
        <taxon>Microbispora</taxon>
    </lineage>
</organism>
<dbReference type="GO" id="GO:0016747">
    <property type="term" value="F:acyltransferase activity, transferring groups other than amino-acyl groups"/>
    <property type="evidence" value="ECO:0007669"/>
    <property type="project" value="InterPro"/>
</dbReference>
<dbReference type="PANTHER" id="PTHR43877:SF2">
    <property type="entry name" value="AMINOALKYLPHOSPHONATE N-ACETYLTRANSFERASE-RELATED"/>
    <property type="match status" value="1"/>
</dbReference>
<evidence type="ECO:0000256" key="1">
    <source>
        <dbReference type="ARBA" id="ARBA00022679"/>
    </source>
</evidence>
<dbReference type="Proteomes" id="UP000674234">
    <property type="component" value="Unassembled WGS sequence"/>
</dbReference>
<dbReference type="InterPro" id="IPR000182">
    <property type="entry name" value="GNAT_dom"/>
</dbReference>
<proteinExistence type="predicted"/>
<dbReference type="PANTHER" id="PTHR43877">
    <property type="entry name" value="AMINOALKYLPHOSPHONATE N-ACETYLTRANSFERASE-RELATED-RELATED"/>
    <property type="match status" value="1"/>
</dbReference>
<dbReference type="SUPFAM" id="SSF55729">
    <property type="entry name" value="Acyl-CoA N-acyltransferases (Nat)"/>
    <property type="match status" value="1"/>
</dbReference>
<dbReference type="Gene3D" id="3.40.630.30">
    <property type="match status" value="1"/>
</dbReference>
<feature type="domain" description="N-acetyltransferase" evidence="3">
    <location>
        <begin position="12"/>
        <end position="177"/>
    </location>
</feature>
<comment type="caution">
    <text evidence="4">The sequence shown here is derived from an EMBL/GenBank/DDBJ whole genome shotgun (WGS) entry which is preliminary data.</text>
</comment>
<dbReference type="EMBL" id="JAFCNB010000001">
    <property type="protein sequence ID" value="MBP2702843.1"/>
    <property type="molecule type" value="Genomic_DNA"/>
</dbReference>
<dbReference type="CDD" id="cd04301">
    <property type="entry name" value="NAT_SF"/>
    <property type="match status" value="1"/>
</dbReference>
<keyword evidence="1" id="KW-0808">Transferase</keyword>
<evidence type="ECO:0000256" key="2">
    <source>
        <dbReference type="ARBA" id="ARBA00023315"/>
    </source>
</evidence>
<name>A0A940WHI2_9ACTN</name>
<dbReference type="RefSeq" id="WP_210154091.1">
    <property type="nucleotide sequence ID" value="NZ_JAFCNB010000001.1"/>
</dbReference>
<keyword evidence="5" id="KW-1185">Reference proteome</keyword>
<sequence length="199" mass="21597">MPATTLNLVTELTLRPALPDDLPAVLDLLTATARWLDSRGVRQWPVAGFPADRIEPLIAQGAMYVLDGGEGRAPVATVSLDGRADPEFWRPADRPGDALYVHKLAVSRSYSGRGLGEALLDWAGLRADAEGRRLLRLDCAKDNPRLQAYYRAAGFRHVRTVDLPHRASGALFERPASAALLPQGVSAIPVPRLAAESRF</sequence>
<dbReference type="Pfam" id="PF00583">
    <property type="entry name" value="Acetyltransf_1"/>
    <property type="match status" value="1"/>
</dbReference>
<dbReference type="PROSITE" id="PS51186">
    <property type="entry name" value="GNAT"/>
    <property type="match status" value="1"/>
</dbReference>
<accession>A0A940WHI2</accession>
<keyword evidence="2" id="KW-0012">Acyltransferase</keyword>
<evidence type="ECO:0000259" key="3">
    <source>
        <dbReference type="PROSITE" id="PS51186"/>
    </source>
</evidence>
<dbReference type="InterPro" id="IPR050832">
    <property type="entry name" value="Bact_Acetyltransf"/>
</dbReference>
<dbReference type="AlphaFoldDB" id="A0A940WHI2"/>
<evidence type="ECO:0000313" key="4">
    <source>
        <dbReference type="EMBL" id="MBP2702843.1"/>
    </source>
</evidence>
<gene>
    <name evidence="4" type="ORF">JOL79_03370</name>
</gene>
<reference evidence="4" key="1">
    <citation type="submission" date="2021-02" db="EMBL/GenBank/DDBJ databases">
        <title>Draft genome sequence of Microbispora sp. RL4-1S isolated from rice leaves in Thailand.</title>
        <authorList>
            <person name="Muangham S."/>
            <person name="Duangmal K."/>
        </authorList>
    </citation>
    <scope>NUCLEOTIDE SEQUENCE</scope>
    <source>
        <strain evidence="4">RL4-1S</strain>
    </source>
</reference>
<dbReference type="InterPro" id="IPR016181">
    <property type="entry name" value="Acyl_CoA_acyltransferase"/>
</dbReference>
<protein>
    <submittedName>
        <fullName evidence="4">GNAT family N-acetyltransferase</fullName>
    </submittedName>
</protein>
<evidence type="ECO:0000313" key="5">
    <source>
        <dbReference type="Proteomes" id="UP000674234"/>
    </source>
</evidence>